<evidence type="ECO:0000256" key="4">
    <source>
        <dbReference type="ARBA" id="ARBA00022801"/>
    </source>
</evidence>
<dbReference type="InterPro" id="IPR002502">
    <property type="entry name" value="Amidase_domain"/>
</dbReference>
<dbReference type="EMBL" id="SMCR01000003">
    <property type="protein sequence ID" value="TCV98118.1"/>
    <property type="molecule type" value="Genomic_DNA"/>
</dbReference>
<organism evidence="7 8">
    <name type="scientific">Biostraticola tofi</name>
    <dbReference type="NCBI Taxonomy" id="466109"/>
    <lineage>
        <taxon>Bacteria</taxon>
        <taxon>Pseudomonadati</taxon>
        <taxon>Pseudomonadota</taxon>
        <taxon>Gammaproteobacteria</taxon>
        <taxon>Enterobacterales</taxon>
        <taxon>Bruguierivoracaceae</taxon>
        <taxon>Biostraticola</taxon>
    </lineage>
</organism>
<keyword evidence="5" id="KW-0961">Cell wall biogenesis/degradation</keyword>
<dbReference type="InterPro" id="IPR036365">
    <property type="entry name" value="PGBD-like_sf"/>
</dbReference>
<dbReference type="GO" id="GO:0008745">
    <property type="term" value="F:N-acetylmuramoyl-L-alanine amidase activity"/>
    <property type="evidence" value="ECO:0007669"/>
    <property type="project" value="UniProtKB-EC"/>
</dbReference>
<dbReference type="SMART" id="SM00644">
    <property type="entry name" value="Ami_2"/>
    <property type="match status" value="1"/>
</dbReference>
<dbReference type="CDD" id="cd06583">
    <property type="entry name" value="PGRP"/>
    <property type="match status" value="1"/>
</dbReference>
<dbReference type="RefSeq" id="WP_131865145.1">
    <property type="nucleotide sequence ID" value="NZ_SMCR01000003.1"/>
</dbReference>
<dbReference type="InterPro" id="IPR036366">
    <property type="entry name" value="PGBDSf"/>
</dbReference>
<dbReference type="AlphaFoldDB" id="A0A4R3Z1M0"/>
<dbReference type="SUPFAM" id="SSF47090">
    <property type="entry name" value="PGBD-like"/>
    <property type="match status" value="1"/>
</dbReference>
<comment type="caution">
    <text evidence="7">The sequence shown here is derived from an EMBL/GenBank/DDBJ whole genome shotgun (WGS) entry which is preliminary data.</text>
</comment>
<dbReference type="GO" id="GO:0019867">
    <property type="term" value="C:outer membrane"/>
    <property type="evidence" value="ECO:0007669"/>
    <property type="project" value="TreeGrafter"/>
</dbReference>
<evidence type="ECO:0000259" key="6">
    <source>
        <dbReference type="SMART" id="SM00644"/>
    </source>
</evidence>
<keyword evidence="8" id="KW-1185">Reference proteome</keyword>
<evidence type="ECO:0000313" key="7">
    <source>
        <dbReference type="EMBL" id="TCV98118.1"/>
    </source>
</evidence>
<dbReference type="OrthoDB" id="9794842at2"/>
<protein>
    <recommendedName>
        <fullName evidence="3">N-acetylmuramoyl-L-alanine amidase</fullName>
        <ecNumber evidence="3">3.5.1.28</ecNumber>
    </recommendedName>
</protein>
<dbReference type="Gene3D" id="3.40.80.10">
    <property type="entry name" value="Peptidoglycan recognition protein-like"/>
    <property type="match status" value="1"/>
</dbReference>
<evidence type="ECO:0000256" key="1">
    <source>
        <dbReference type="ARBA" id="ARBA00001561"/>
    </source>
</evidence>
<dbReference type="PANTHER" id="PTHR30417">
    <property type="entry name" value="N-ACETYLMURAMOYL-L-ALANINE AMIDASE AMID"/>
    <property type="match status" value="1"/>
</dbReference>
<proteinExistence type="inferred from homology"/>
<dbReference type="GO" id="GO:0009254">
    <property type="term" value="P:peptidoglycan turnover"/>
    <property type="evidence" value="ECO:0007669"/>
    <property type="project" value="TreeGrafter"/>
</dbReference>
<dbReference type="GO" id="GO:0009253">
    <property type="term" value="P:peptidoglycan catabolic process"/>
    <property type="evidence" value="ECO:0007669"/>
    <property type="project" value="InterPro"/>
</dbReference>
<comment type="similarity">
    <text evidence="2">Belongs to the N-acetylmuramoyl-L-alanine amidase 2 family.</text>
</comment>
<dbReference type="SUPFAM" id="SSF55846">
    <property type="entry name" value="N-acetylmuramoyl-L-alanine amidase-like"/>
    <property type="match status" value="1"/>
</dbReference>
<dbReference type="FunFam" id="3.40.80.10:FF:000003">
    <property type="entry name" value="N-acetylmuramoyl-L-alanine amidase"/>
    <property type="match status" value="1"/>
</dbReference>
<dbReference type="EC" id="3.5.1.28" evidence="3"/>
<evidence type="ECO:0000313" key="8">
    <source>
        <dbReference type="Proteomes" id="UP000295719"/>
    </source>
</evidence>
<dbReference type="InterPro" id="IPR051206">
    <property type="entry name" value="NAMLAA_amidase_2"/>
</dbReference>
<keyword evidence="4" id="KW-0378">Hydrolase</keyword>
<evidence type="ECO:0000256" key="2">
    <source>
        <dbReference type="ARBA" id="ARBA00007553"/>
    </source>
</evidence>
<accession>A0A4R3Z1M0</accession>
<dbReference type="GO" id="GO:0071555">
    <property type="term" value="P:cell wall organization"/>
    <property type="evidence" value="ECO:0007669"/>
    <property type="project" value="UniProtKB-KW"/>
</dbReference>
<reference evidence="7 8" key="1">
    <citation type="submission" date="2019-03" db="EMBL/GenBank/DDBJ databases">
        <title>Genomic Encyclopedia of Type Strains, Phase IV (KMG-IV): sequencing the most valuable type-strain genomes for metagenomic binning, comparative biology and taxonomic classification.</title>
        <authorList>
            <person name="Goeker M."/>
        </authorList>
    </citation>
    <scope>NUCLEOTIDE SEQUENCE [LARGE SCALE GENOMIC DNA]</scope>
    <source>
        <strain evidence="7 8">DSM 19580</strain>
    </source>
</reference>
<dbReference type="PANTHER" id="PTHR30417:SF1">
    <property type="entry name" value="N-ACETYLMURAMOYL-L-ALANINE AMIDASE AMID"/>
    <property type="match status" value="1"/>
</dbReference>
<dbReference type="PROSITE" id="PS51257">
    <property type="entry name" value="PROKAR_LIPOPROTEIN"/>
    <property type="match status" value="1"/>
</dbReference>
<feature type="domain" description="N-acetylmuramoyl-L-alanine amidase" evidence="6">
    <location>
        <begin position="27"/>
        <end position="169"/>
    </location>
</feature>
<dbReference type="Gene3D" id="1.10.101.10">
    <property type="entry name" value="PGBD-like superfamily/PGBD"/>
    <property type="match status" value="1"/>
</dbReference>
<evidence type="ECO:0000256" key="3">
    <source>
        <dbReference type="ARBA" id="ARBA00011901"/>
    </source>
</evidence>
<dbReference type="Proteomes" id="UP000295719">
    <property type="component" value="Unassembled WGS sequence"/>
</dbReference>
<dbReference type="InterPro" id="IPR036505">
    <property type="entry name" value="Amidase/PGRP_sf"/>
</dbReference>
<dbReference type="Pfam" id="PF01510">
    <property type="entry name" value="Amidase_2"/>
    <property type="match status" value="1"/>
</dbReference>
<gene>
    <name evidence="7" type="ORF">EDC52_103204</name>
</gene>
<comment type="catalytic activity">
    <reaction evidence="1">
        <text>Hydrolyzes the link between N-acetylmuramoyl residues and L-amino acid residues in certain cell-wall glycopeptides.</text>
        <dbReference type="EC" id="3.5.1.28"/>
    </reaction>
</comment>
<evidence type="ECO:0000256" key="5">
    <source>
        <dbReference type="ARBA" id="ARBA00023316"/>
    </source>
</evidence>
<name>A0A4R3Z1M0_9GAMM</name>
<sequence>MNVRGIGLALLFTALLAGCQSGGVNIRDADKPGGSDERIQFLVIHYTAGDFDSSLATLSNNVVSAHYLVPSAENNDTVIRLVDESRRAWHAGASYWRGRTHLNDTSIGIEAVNGGYRRTAKGIVWSRWPPGQIELVINLSRQIIERYRIEPANVVGHSDIAWRRKQDPGPLFPWRQLAEAGIGLWPQQARVEHYLKNRPADAPVGMDGIIKRLSRYGYDVTPDMPTALQRKAISAFQMHFRQRDFRGLPDAETEAILDSLLEINAGDRSAG</sequence>